<name>A0A2A9DPM9_9CORY</name>
<dbReference type="InterPro" id="IPR036411">
    <property type="entry name" value="TorD-like_sf"/>
</dbReference>
<dbReference type="InterPro" id="IPR050289">
    <property type="entry name" value="TorD/DmsD_chaperones"/>
</dbReference>
<protein>
    <submittedName>
        <fullName evidence="2">TorA maturation chaperone TorD</fullName>
    </submittedName>
</protein>
<gene>
    <name evidence="2" type="ORF">ATK06_1228</name>
</gene>
<reference evidence="2 3" key="1">
    <citation type="submission" date="2017-10" db="EMBL/GenBank/DDBJ databases">
        <title>Sequencing the genomes of 1000 actinobacteria strains.</title>
        <authorList>
            <person name="Klenk H.-P."/>
        </authorList>
    </citation>
    <scope>NUCLEOTIDE SEQUENCE [LARGE SCALE GENOMIC DNA]</scope>
    <source>
        <strain evidence="2 3">DSM 20688</strain>
    </source>
</reference>
<proteinExistence type="predicted"/>
<keyword evidence="1" id="KW-0143">Chaperone</keyword>
<dbReference type="RefSeq" id="WP_231913534.1">
    <property type="nucleotide sequence ID" value="NZ_LDYE01000006.1"/>
</dbReference>
<evidence type="ECO:0000256" key="1">
    <source>
        <dbReference type="ARBA" id="ARBA00023186"/>
    </source>
</evidence>
<accession>A0A2A9DPM9</accession>
<dbReference type="Gene3D" id="1.10.3480.10">
    <property type="entry name" value="TorD-like"/>
    <property type="match status" value="1"/>
</dbReference>
<keyword evidence="3" id="KW-1185">Reference proteome</keyword>
<dbReference type="Pfam" id="PF02613">
    <property type="entry name" value="Nitrate_red_del"/>
    <property type="match status" value="1"/>
</dbReference>
<sequence length="199" mass="22052">MSASDLPDRFDEDTAQRIAAAGRVLSALYLGAPDEQLRAALQDPEMLEVWPLHDDLTDRGLALLKEAPASAADEAHDHLYLFTGIGRPLAVPYESPYFSYDHLVMDEDTFAVRDTYRKHGFAVPHDNIPDDHIGYEIAFITELAGQNKPGAPAVVQNFVEKHLGRFAHLVTDAMREHATSSTYRALADLTDGWLSHVKA</sequence>
<dbReference type="EMBL" id="PDJF01000001">
    <property type="protein sequence ID" value="PFG28135.1"/>
    <property type="molecule type" value="Genomic_DNA"/>
</dbReference>
<comment type="caution">
    <text evidence="2">The sequence shown here is derived from an EMBL/GenBank/DDBJ whole genome shotgun (WGS) entry which is preliminary data.</text>
</comment>
<dbReference type="Proteomes" id="UP000221653">
    <property type="component" value="Unassembled WGS sequence"/>
</dbReference>
<dbReference type="STRING" id="1724.GCA_001044175_01752"/>
<dbReference type="PANTHER" id="PTHR34227:SF13">
    <property type="entry name" value="TAT PROOFREADING CHAPERONE DMSD-RELATED"/>
    <property type="match status" value="1"/>
</dbReference>
<organism evidence="2 3">
    <name type="scientific">Corynebacterium renale</name>
    <dbReference type="NCBI Taxonomy" id="1724"/>
    <lineage>
        <taxon>Bacteria</taxon>
        <taxon>Bacillati</taxon>
        <taxon>Actinomycetota</taxon>
        <taxon>Actinomycetes</taxon>
        <taxon>Mycobacteriales</taxon>
        <taxon>Corynebacteriaceae</taxon>
        <taxon>Corynebacterium</taxon>
    </lineage>
</organism>
<evidence type="ECO:0000313" key="3">
    <source>
        <dbReference type="Proteomes" id="UP000221653"/>
    </source>
</evidence>
<dbReference type="AlphaFoldDB" id="A0A2A9DPM9"/>
<dbReference type="PANTHER" id="PTHR34227">
    <property type="entry name" value="CHAPERONE PROTEIN YCDY"/>
    <property type="match status" value="1"/>
</dbReference>
<dbReference type="SUPFAM" id="SSF89155">
    <property type="entry name" value="TorD-like"/>
    <property type="match status" value="1"/>
</dbReference>
<evidence type="ECO:0000313" key="2">
    <source>
        <dbReference type="EMBL" id="PFG28135.1"/>
    </source>
</evidence>
<dbReference type="InterPro" id="IPR020945">
    <property type="entry name" value="DMSO/NO3_reduct_chaperone"/>
</dbReference>